<gene>
    <name evidence="11" type="ORF">PZA18_10320</name>
</gene>
<organism evidence="11 12">
    <name type="scientific">Parachitinimonas caeni</name>
    <dbReference type="NCBI Taxonomy" id="3031301"/>
    <lineage>
        <taxon>Bacteria</taxon>
        <taxon>Pseudomonadati</taxon>
        <taxon>Pseudomonadota</taxon>
        <taxon>Betaproteobacteria</taxon>
        <taxon>Neisseriales</taxon>
        <taxon>Chitinibacteraceae</taxon>
        <taxon>Parachitinimonas</taxon>
    </lineage>
</organism>
<keyword evidence="3" id="KW-0328">Glycosyltransferase</keyword>
<evidence type="ECO:0000256" key="2">
    <source>
        <dbReference type="ARBA" id="ARBA00022475"/>
    </source>
</evidence>
<proteinExistence type="predicted"/>
<evidence type="ECO:0000256" key="4">
    <source>
        <dbReference type="ARBA" id="ARBA00022679"/>
    </source>
</evidence>
<feature type="transmembrane region" description="Helical" evidence="8">
    <location>
        <begin position="122"/>
        <end position="139"/>
    </location>
</feature>
<feature type="transmembrane region" description="Helical" evidence="8">
    <location>
        <begin position="270"/>
        <end position="290"/>
    </location>
</feature>
<feature type="domain" description="Aminoarabinose transferase C-terminal" evidence="10">
    <location>
        <begin position="453"/>
        <end position="552"/>
    </location>
</feature>
<evidence type="ECO:0000259" key="9">
    <source>
        <dbReference type="Pfam" id="PF02366"/>
    </source>
</evidence>
<sequence length="557" mass="62909">MHVFSPLTRHMPAAQIHLRRWLVVILLAVLWFGALGYRKLIHPDEGRYAEIAREMSATGDWVTPRLNGIKYFEKPALQYWAGAASYKVFGENEWSARFWPALMGFMAILMVGFTGRRLWGERVGDIAALVLAGTFWHIANGHFLTLDMGVSAWMAMTLCAFLLAQRDEATPREARRWMLVAWAAMALAVLSKGLIGLVLPGGVLVVYTVWSRDWNLWRRLELLRGIALFLLIAAPWFIWVSLRNPEFPHFFFIHEHFERFTSTEHKREGAWWYFFPILAIGVIPWLSLLPQGLVTGCRRGPGRFQAAQMLLVWSVFIFAFFSKSGSKLPSYILPIFPALALLFARVVDQMAPKNLGWHLILPIVLGVFTMTLPSILAFDYKLELPRPLFDAYAPWVVAAGGLIVAGAAFGGWLARRGMVRAAILACTIGTLTGGQVAMLGHNELRRTSSAAGLADDIRPYIGPNTKLYSLRHYEQTLPFYLQRTFTLVEFGDELSFGLRQEPGKHEISLAEFLARWPAEKDAVAVTSPDFYAELQQRGLKMRLLSEDSRRVAFAPLP</sequence>
<evidence type="ECO:0000256" key="6">
    <source>
        <dbReference type="ARBA" id="ARBA00022989"/>
    </source>
</evidence>
<feature type="transmembrane region" description="Helical" evidence="8">
    <location>
        <begin position="419"/>
        <end position="439"/>
    </location>
</feature>
<dbReference type="Pfam" id="PF02366">
    <property type="entry name" value="PMT"/>
    <property type="match status" value="1"/>
</dbReference>
<evidence type="ECO:0000256" key="8">
    <source>
        <dbReference type="SAM" id="Phobius"/>
    </source>
</evidence>
<dbReference type="InterPro" id="IPR003342">
    <property type="entry name" value="ArnT-like_N"/>
</dbReference>
<comment type="subcellular location">
    <subcellularLocation>
        <location evidence="1">Cell membrane</location>
        <topology evidence="1">Multi-pass membrane protein</topology>
    </subcellularLocation>
</comment>
<comment type="caution">
    <text evidence="11">The sequence shown here is derived from an EMBL/GenBank/DDBJ whole genome shotgun (WGS) entry which is preliminary data.</text>
</comment>
<dbReference type="Proteomes" id="UP001172778">
    <property type="component" value="Unassembled WGS sequence"/>
</dbReference>
<evidence type="ECO:0000256" key="3">
    <source>
        <dbReference type="ARBA" id="ARBA00022676"/>
    </source>
</evidence>
<keyword evidence="7 8" id="KW-0472">Membrane</keyword>
<reference evidence="11" key="1">
    <citation type="submission" date="2023-03" db="EMBL/GenBank/DDBJ databases">
        <title>Chitinimonas shenzhenensis gen. nov., sp. nov., a novel member of family Burkholderiaceae isolated from activated sludge collected in Shen Zhen, China.</title>
        <authorList>
            <person name="Wang X."/>
        </authorList>
    </citation>
    <scope>NUCLEOTIDE SEQUENCE</scope>
    <source>
        <strain evidence="11">DQS-5</strain>
    </source>
</reference>
<keyword evidence="6 8" id="KW-1133">Transmembrane helix</keyword>
<protein>
    <submittedName>
        <fullName evidence="11">Glycosyltransferase family 39 protein</fullName>
    </submittedName>
</protein>
<dbReference type="PANTHER" id="PTHR33908:SF3">
    <property type="entry name" value="UNDECAPRENYL PHOSPHATE-ALPHA-4-AMINO-4-DEOXY-L-ARABINOSE ARABINOSYL TRANSFERASE"/>
    <property type="match status" value="1"/>
</dbReference>
<dbReference type="InterPro" id="IPR050297">
    <property type="entry name" value="LipidA_mod_glycosyltrf_83"/>
</dbReference>
<dbReference type="Pfam" id="PF18583">
    <property type="entry name" value="Arnt_C"/>
    <property type="match status" value="1"/>
</dbReference>
<feature type="transmembrane region" description="Helical" evidence="8">
    <location>
        <begin position="21"/>
        <end position="37"/>
    </location>
</feature>
<evidence type="ECO:0000313" key="12">
    <source>
        <dbReference type="Proteomes" id="UP001172778"/>
    </source>
</evidence>
<accession>A0ABT7DWK4</accession>
<dbReference type="EMBL" id="JARRAF010000010">
    <property type="protein sequence ID" value="MDK2124446.1"/>
    <property type="molecule type" value="Genomic_DNA"/>
</dbReference>
<feature type="transmembrane region" description="Helical" evidence="8">
    <location>
        <begin position="328"/>
        <end position="347"/>
    </location>
</feature>
<name>A0ABT7DWK4_9NEIS</name>
<evidence type="ECO:0000256" key="5">
    <source>
        <dbReference type="ARBA" id="ARBA00022692"/>
    </source>
</evidence>
<keyword evidence="4" id="KW-0808">Transferase</keyword>
<evidence type="ECO:0000259" key="10">
    <source>
        <dbReference type="Pfam" id="PF18583"/>
    </source>
</evidence>
<evidence type="ECO:0000313" key="11">
    <source>
        <dbReference type="EMBL" id="MDK2124446.1"/>
    </source>
</evidence>
<keyword evidence="2" id="KW-1003">Cell membrane</keyword>
<feature type="transmembrane region" description="Helical" evidence="8">
    <location>
        <begin position="302"/>
        <end position="321"/>
    </location>
</feature>
<dbReference type="PANTHER" id="PTHR33908">
    <property type="entry name" value="MANNOSYLTRANSFERASE YKCB-RELATED"/>
    <property type="match status" value="1"/>
</dbReference>
<feature type="transmembrane region" description="Helical" evidence="8">
    <location>
        <begin position="222"/>
        <end position="242"/>
    </location>
</feature>
<evidence type="ECO:0000256" key="7">
    <source>
        <dbReference type="ARBA" id="ARBA00023136"/>
    </source>
</evidence>
<feature type="transmembrane region" description="Helical" evidence="8">
    <location>
        <begin position="359"/>
        <end position="380"/>
    </location>
</feature>
<feature type="domain" description="ArnT-like N-terminal" evidence="9">
    <location>
        <begin position="20"/>
        <end position="250"/>
    </location>
</feature>
<feature type="transmembrane region" description="Helical" evidence="8">
    <location>
        <begin position="177"/>
        <end position="210"/>
    </location>
</feature>
<keyword evidence="12" id="KW-1185">Reference proteome</keyword>
<keyword evidence="5 8" id="KW-0812">Transmembrane</keyword>
<feature type="transmembrane region" description="Helical" evidence="8">
    <location>
        <begin position="392"/>
        <end position="413"/>
    </location>
</feature>
<dbReference type="InterPro" id="IPR040845">
    <property type="entry name" value="Arnt_C"/>
</dbReference>
<feature type="transmembrane region" description="Helical" evidence="8">
    <location>
        <begin position="98"/>
        <end position="115"/>
    </location>
</feature>
<evidence type="ECO:0000256" key="1">
    <source>
        <dbReference type="ARBA" id="ARBA00004651"/>
    </source>
</evidence>